<dbReference type="Gene3D" id="3.40.50.1820">
    <property type="entry name" value="alpha/beta hydrolase"/>
    <property type="match status" value="1"/>
</dbReference>
<dbReference type="PANTHER" id="PTHR34853">
    <property type="match status" value="1"/>
</dbReference>
<reference evidence="5" key="1">
    <citation type="submission" date="2022-12" db="EMBL/GenBank/DDBJ databases">
        <authorList>
            <person name="Brejova B."/>
        </authorList>
    </citation>
    <scope>NUCLEOTIDE SEQUENCE</scope>
</reference>
<keyword evidence="1" id="KW-0732">Signal</keyword>
<dbReference type="Proteomes" id="UP001152885">
    <property type="component" value="Unassembled WGS sequence"/>
</dbReference>
<dbReference type="PANTHER" id="PTHR34853:SF1">
    <property type="entry name" value="LIPASE 5"/>
    <property type="match status" value="1"/>
</dbReference>
<organism evidence="5 6">
    <name type="scientific">Candida verbasci</name>
    <dbReference type="NCBI Taxonomy" id="1227364"/>
    <lineage>
        <taxon>Eukaryota</taxon>
        <taxon>Fungi</taxon>
        <taxon>Dikarya</taxon>
        <taxon>Ascomycota</taxon>
        <taxon>Saccharomycotina</taxon>
        <taxon>Pichiomycetes</taxon>
        <taxon>Debaryomycetaceae</taxon>
        <taxon>Candida/Lodderomyces clade</taxon>
        <taxon>Candida</taxon>
    </lineage>
</organism>
<evidence type="ECO:0000256" key="4">
    <source>
        <dbReference type="ARBA" id="ARBA00023369"/>
    </source>
</evidence>
<evidence type="ECO:0000313" key="6">
    <source>
        <dbReference type="Proteomes" id="UP001152885"/>
    </source>
</evidence>
<dbReference type="AlphaFoldDB" id="A0A9W4XES6"/>
<proteinExistence type="predicted"/>
<dbReference type="Gene3D" id="1.10.260.130">
    <property type="match status" value="1"/>
</dbReference>
<sequence length="466" mass="50913">MILILFYYLLIILASPIGPPTPPGEDEFYNPPEGYENEPNGAILKSRPCPNPLTNIFTPVNVKNCWQFLVRSEDTFNNSNAIVTTIIEPYNADPKKIVSYQVFEDAASENCAPSFSIQFKAPINTISTQAEMYFVIALLNQGYYVNIPDYEGPKSAFTASYQSAYATLNSIKAALASGETTGISEDARCVLWGYSGGSIASVWSSGLISVHSPSILPNIIGVAAGGLVTNITEVAEATDRSAFSGIIANALGGLAKEYEQYADLLNSEINPLLNWKWDRRDKHCLVDALLVFFYDRWFSGPLRFIIPGWDLLTQEPFKSVIDEIDLVSNPNIVPEVPIFIYHGSIDGIVPIPSAIKTFNQWCEAGIASAEFAEDESNGHISEIVVGAPAALTWIINRFNGVEPVNGCVHTKRGDNFEYPGVIPSILDYFKAGLSSLLGFGLGPDITHDQISFSGLQQVENQNLTSN</sequence>
<protein>
    <recommendedName>
        <fullName evidence="7">Triacylglycerol lipase</fullName>
    </recommendedName>
</protein>
<comment type="catalytic activity">
    <reaction evidence="4">
        <text>a triacylglycerol + H2O = a diacylglycerol + a fatty acid + H(+)</text>
        <dbReference type="Rhea" id="RHEA:12044"/>
        <dbReference type="ChEBI" id="CHEBI:15377"/>
        <dbReference type="ChEBI" id="CHEBI:15378"/>
        <dbReference type="ChEBI" id="CHEBI:17855"/>
        <dbReference type="ChEBI" id="CHEBI:18035"/>
        <dbReference type="ChEBI" id="CHEBI:28868"/>
        <dbReference type="EC" id="3.1.1.3"/>
    </reaction>
    <physiologicalReaction direction="left-to-right" evidence="4">
        <dbReference type="Rhea" id="RHEA:12045"/>
    </physiologicalReaction>
</comment>
<dbReference type="PIRSF" id="PIRSF029171">
    <property type="entry name" value="Esterase_LipA"/>
    <property type="match status" value="1"/>
</dbReference>
<dbReference type="EMBL" id="CANTUO010000005">
    <property type="protein sequence ID" value="CAI5759723.1"/>
    <property type="molecule type" value="Genomic_DNA"/>
</dbReference>
<dbReference type="SUPFAM" id="SSF53474">
    <property type="entry name" value="alpha/beta-Hydrolases"/>
    <property type="match status" value="1"/>
</dbReference>
<dbReference type="Pfam" id="PF03583">
    <property type="entry name" value="LIP"/>
    <property type="match status" value="1"/>
</dbReference>
<keyword evidence="3" id="KW-0325">Glycoprotein</keyword>
<dbReference type="GO" id="GO:0004806">
    <property type="term" value="F:triacylglycerol lipase activity"/>
    <property type="evidence" value="ECO:0007669"/>
    <property type="project" value="UniProtKB-EC"/>
</dbReference>
<evidence type="ECO:0000256" key="1">
    <source>
        <dbReference type="ARBA" id="ARBA00022729"/>
    </source>
</evidence>
<dbReference type="InterPro" id="IPR029058">
    <property type="entry name" value="AB_hydrolase_fold"/>
</dbReference>
<keyword evidence="2" id="KW-1015">Disulfide bond</keyword>
<evidence type="ECO:0008006" key="7">
    <source>
        <dbReference type="Google" id="ProtNLM"/>
    </source>
</evidence>
<evidence type="ECO:0000256" key="3">
    <source>
        <dbReference type="ARBA" id="ARBA00023180"/>
    </source>
</evidence>
<dbReference type="InterPro" id="IPR005152">
    <property type="entry name" value="Lipase_secreted"/>
</dbReference>
<dbReference type="GO" id="GO:0016042">
    <property type="term" value="P:lipid catabolic process"/>
    <property type="evidence" value="ECO:0007669"/>
    <property type="project" value="InterPro"/>
</dbReference>
<evidence type="ECO:0000256" key="2">
    <source>
        <dbReference type="ARBA" id="ARBA00023157"/>
    </source>
</evidence>
<keyword evidence="6" id="KW-1185">Reference proteome</keyword>
<accession>A0A9W4XES6</accession>
<name>A0A9W4XES6_9ASCO</name>
<dbReference type="OrthoDB" id="2373480at2759"/>
<evidence type="ECO:0000313" key="5">
    <source>
        <dbReference type="EMBL" id="CAI5759723.1"/>
    </source>
</evidence>
<comment type="caution">
    <text evidence="5">The sequence shown here is derived from an EMBL/GenBank/DDBJ whole genome shotgun (WGS) entry which is preliminary data.</text>
</comment>
<gene>
    <name evidence="5" type="ORF">CANVERA_P4234</name>
</gene>